<dbReference type="SUPFAM" id="SSF53067">
    <property type="entry name" value="Actin-like ATPase domain"/>
    <property type="match status" value="1"/>
</dbReference>
<dbReference type="PRINTS" id="PR00789">
    <property type="entry name" value="OSIALOPTASE"/>
</dbReference>
<dbReference type="AlphaFoldDB" id="A0AAD4GD30"/>
<evidence type="ECO:0000256" key="5">
    <source>
        <dbReference type="ARBA" id="ARBA00023315"/>
    </source>
</evidence>
<dbReference type="FunFam" id="3.30.420.40:FF:000012">
    <property type="entry name" value="tRNA N6-adenosine threonylcarbamoyltransferase"/>
    <property type="match status" value="1"/>
</dbReference>
<comment type="caution">
    <text evidence="9">The sequence shown here is derived from an EMBL/GenBank/DDBJ whole genome shotgun (WGS) entry which is preliminary data.</text>
</comment>
<keyword evidence="2 7" id="KW-0808">Transferase</keyword>
<dbReference type="InterPro" id="IPR022450">
    <property type="entry name" value="TsaD"/>
</dbReference>
<dbReference type="EMBL" id="WHUW01000019">
    <property type="protein sequence ID" value="KAF8437142.1"/>
    <property type="molecule type" value="Genomic_DNA"/>
</dbReference>
<feature type="domain" description="Gcp-like" evidence="8">
    <location>
        <begin position="64"/>
        <end position="368"/>
    </location>
</feature>
<comment type="function">
    <text evidence="7">Required for the formation of a threonylcarbamoyl group on adenosine at position 37 (t(6)A37) in mitochondrial tRNAs that read codons beginning with adenine. Probably involved in the transfer of the threonylcarbamoyl moiety of threonylcarbamoyl-AMP (TC-AMP) to the N6 group of A37. Involved in mitochondrial genome maintenance.</text>
</comment>
<proteinExistence type="inferred from homology"/>
<evidence type="ECO:0000256" key="6">
    <source>
        <dbReference type="ARBA" id="ARBA00048117"/>
    </source>
</evidence>
<dbReference type="InterPro" id="IPR017861">
    <property type="entry name" value="KAE1/TsaD"/>
</dbReference>
<dbReference type="InterPro" id="IPR043129">
    <property type="entry name" value="ATPase_NBD"/>
</dbReference>
<dbReference type="EC" id="2.3.1.234" evidence="1"/>
<comment type="catalytic activity">
    <reaction evidence="6 7">
        <text>L-threonylcarbamoyladenylate + adenosine(37) in tRNA = N(6)-L-threonylcarbamoyladenosine(37) in tRNA + AMP + H(+)</text>
        <dbReference type="Rhea" id="RHEA:37059"/>
        <dbReference type="Rhea" id="RHEA-COMP:10162"/>
        <dbReference type="Rhea" id="RHEA-COMP:10163"/>
        <dbReference type="ChEBI" id="CHEBI:15378"/>
        <dbReference type="ChEBI" id="CHEBI:73682"/>
        <dbReference type="ChEBI" id="CHEBI:74411"/>
        <dbReference type="ChEBI" id="CHEBI:74418"/>
        <dbReference type="ChEBI" id="CHEBI:456215"/>
        <dbReference type="EC" id="2.3.1.234"/>
    </reaction>
</comment>
<dbReference type="InterPro" id="IPR017860">
    <property type="entry name" value="Peptidase_M22_CS"/>
</dbReference>
<dbReference type="PROSITE" id="PS01016">
    <property type="entry name" value="GLYCOPROTEASE"/>
    <property type="match status" value="1"/>
</dbReference>
<evidence type="ECO:0000313" key="10">
    <source>
        <dbReference type="Proteomes" id="UP001194468"/>
    </source>
</evidence>
<keyword evidence="4 7" id="KW-0479">Metal-binding</keyword>
<dbReference type="HAMAP" id="MF_01445">
    <property type="entry name" value="TsaD"/>
    <property type="match status" value="1"/>
</dbReference>
<keyword evidence="3 7" id="KW-0819">tRNA processing</keyword>
<dbReference type="CDD" id="cd24134">
    <property type="entry name" value="ASKHA_NBD_OSGEPL1_QRI7_euk"/>
    <property type="match status" value="1"/>
</dbReference>
<dbReference type="Gene3D" id="3.30.420.40">
    <property type="match status" value="2"/>
</dbReference>
<gene>
    <name evidence="9" type="ORF">L210DRAFT_3482802</name>
</gene>
<dbReference type="GO" id="GO:0061711">
    <property type="term" value="F:tRNA N(6)-L-threonylcarbamoyladenine synthase activity"/>
    <property type="evidence" value="ECO:0007669"/>
    <property type="project" value="UniProtKB-EC"/>
</dbReference>
<reference evidence="9" key="1">
    <citation type="submission" date="2019-10" db="EMBL/GenBank/DDBJ databases">
        <authorList>
            <consortium name="DOE Joint Genome Institute"/>
            <person name="Kuo A."/>
            <person name="Miyauchi S."/>
            <person name="Kiss E."/>
            <person name="Drula E."/>
            <person name="Kohler A."/>
            <person name="Sanchez-Garcia M."/>
            <person name="Andreopoulos B."/>
            <person name="Barry K.W."/>
            <person name="Bonito G."/>
            <person name="Buee M."/>
            <person name="Carver A."/>
            <person name="Chen C."/>
            <person name="Cichocki N."/>
            <person name="Clum A."/>
            <person name="Culley D."/>
            <person name="Crous P.W."/>
            <person name="Fauchery L."/>
            <person name="Girlanda M."/>
            <person name="Hayes R."/>
            <person name="Keri Z."/>
            <person name="LaButti K."/>
            <person name="Lipzen A."/>
            <person name="Lombard V."/>
            <person name="Magnuson J."/>
            <person name="Maillard F."/>
            <person name="Morin E."/>
            <person name="Murat C."/>
            <person name="Nolan M."/>
            <person name="Ohm R."/>
            <person name="Pangilinan J."/>
            <person name="Pereira M."/>
            <person name="Perotto S."/>
            <person name="Peter M."/>
            <person name="Riley R."/>
            <person name="Sitrit Y."/>
            <person name="Stielow B."/>
            <person name="Szollosi G."/>
            <person name="Zifcakova L."/>
            <person name="Stursova M."/>
            <person name="Spatafora J.W."/>
            <person name="Tedersoo L."/>
            <person name="Vaario L.-M."/>
            <person name="Yamada A."/>
            <person name="Yan M."/>
            <person name="Wang P."/>
            <person name="Xu J."/>
            <person name="Bruns T."/>
            <person name="Baldrian P."/>
            <person name="Vilgalys R."/>
            <person name="Henrissat B."/>
            <person name="Grigoriev I.V."/>
            <person name="Hibbett D."/>
            <person name="Nagy L.G."/>
            <person name="Martin F.M."/>
        </authorList>
    </citation>
    <scope>NUCLEOTIDE SEQUENCE</scope>
    <source>
        <strain evidence="9">BED1</strain>
    </source>
</reference>
<evidence type="ECO:0000256" key="1">
    <source>
        <dbReference type="ARBA" id="ARBA00012156"/>
    </source>
</evidence>
<comment type="similarity">
    <text evidence="7">Belongs to the KAE1 / TsaD family.</text>
</comment>
<sequence>MFSKFALARAFASLPSRDPRLKDSRSVQLGLFRRGGVLCRLFTVLAVESSADDTCAAVVTSSRQILSNVVIKQHDLHEYFGGIHPTVAIEGHQRNMPIAVQRALHESCMSIQHIDGIAFTRGPGIGGCLSVGSNAAKTLAAALGKPLVGVHHMQAHALTPLLTSPPEERPQFPFLTLLVSGGHTLLVLARSHSSFRILANTVDESVGRTYDKVARMLKMPWGARGPAAALEEFCRQDIDDPSIPEIRPFSVPMPRQLAFSFSGLHSAVERHIFRSEAPLTEAHQHAIGRAFQDGAARQLSEKLVQCHSILRDEGINVRHVVVSGGVASNLYLRARLRDALNDYSPDCRISLIYPPIELCTDNAAMIGWASMHRFLTGDYDDYSVELRSKWSIETISGGPGHLLDQL</sequence>
<dbReference type="Pfam" id="PF00814">
    <property type="entry name" value="TsaD"/>
    <property type="match status" value="1"/>
</dbReference>
<dbReference type="GO" id="GO:0072670">
    <property type="term" value="P:mitochondrial tRNA threonylcarbamoyladenosine modification"/>
    <property type="evidence" value="ECO:0007669"/>
    <property type="project" value="TreeGrafter"/>
</dbReference>
<keyword evidence="10" id="KW-1185">Reference proteome</keyword>
<keyword evidence="5 7" id="KW-0012">Acyltransferase</keyword>
<evidence type="ECO:0000256" key="4">
    <source>
        <dbReference type="ARBA" id="ARBA00022723"/>
    </source>
</evidence>
<dbReference type="Proteomes" id="UP001194468">
    <property type="component" value="Unassembled WGS sequence"/>
</dbReference>
<organism evidence="9 10">
    <name type="scientific">Boletus edulis BED1</name>
    <dbReference type="NCBI Taxonomy" id="1328754"/>
    <lineage>
        <taxon>Eukaryota</taxon>
        <taxon>Fungi</taxon>
        <taxon>Dikarya</taxon>
        <taxon>Basidiomycota</taxon>
        <taxon>Agaricomycotina</taxon>
        <taxon>Agaricomycetes</taxon>
        <taxon>Agaricomycetidae</taxon>
        <taxon>Boletales</taxon>
        <taxon>Boletineae</taxon>
        <taxon>Boletaceae</taxon>
        <taxon>Boletoideae</taxon>
        <taxon>Boletus</taxon>
    </lineage>
</organism>
<comment type="cofactor">
    <cofactor evidence="7">
        <name>a divalent metal cation</name>
        <dbReference type="ChEBI" id="CHEBI:60240"/>
    </cofactor>
    <text evidence="7">Binds 1 divalent metal cation per subunit.</text>
</comment>
<evidence type="ECO:0000256" key="3">
    <source>
        <dbReference type="ARBA" id="ARBA00022694"/>
    </source>
</evidence>
<dbReference type="NCBIfam" id="TIGR00329">
    <property type="entry name" value="gcp_kae1"/>
    <property type="match status" value="1"/>
</dbReference>
<dbReference type="GO" id="GO:0005739">
    <property type="term" value="C:mitochondrion"/>
    <property type="evidence" value="ECO:0007669"/>
    <property type="project" value="UniProtKB-SubCell"/>
</dbReference>
<dbReference type="GO" id="GO:0046872">
    <property type="term" value="F:metal ion binding"/>
    <property type="evidence" value="ECO:0007669"/>
    <property type="project" value="UniProtKB-KW"/>
</dbReference>
<reference evidence="9" key="2">
    <citation type="journal article" date="2020" name="Nat. Commun.">
        <title>Large-scale genome sequencing of mycorrhizal fungi provides insights into the early evolution of symbiotic traits.</title>
        <authorList>
            <person name="Miyauchi S."/>
            <person name="Kiss E."/>
            <person name="Kuo A."/>
            <person name="Drula E."/>
            <person name="Kohler A."/>
            <person name="Sanchez-Garcia M."/>
            <person name="Morin E."/>
            <person name="Andreopoulos B."/>
            <person name="Barry K.W."/>
            <person name="Bonito G."/>
            <person name="Buee M."/>
            <person name="Carver A."/>
            <person name="Chen C."/>
            <person name="Cichocki N."/>
            <person name="Clum A."/>
            <person name="Culley D."/>
            <person name="Crous P.W."/>
            <person name="Fauchery L."/>
            <person name="Girlanda M."/>
            <person name="Hayes R.D."/>
            <person name="Keri Z."/>
            <person name="LaButti K."/>
            <person name="Lipzen A."/>
            <person name="Lombard V."/>
            <person name="Magnuson J."/>
            <person name="Maillard F."/>
            <person name="Murat C."/>
            <person name="Nolan M."/>
            <person name="Ohm R.A."/>
            <person name="Pangilinan J."/>
            <person name="Pereira M.F."/>
            <person name="Perotto S."/>
            <person name="Peter M."/>
            <person name="Pfister S."/>
            <person name="Riley R."/>
            <person name="Sitrit Y."/>
            <person name="Stielow J.B."/>
            <person name="Szollosi G."/>
            <person name="Zifcakova L."/>
            <person name="Stursova M."/>
            <person name="Spatafora J.W."/>
            <person name="Tedersoo L."/>
            <person name="Vaario L.M."/>
            <person name="Yamada A."/>
            <person name="Yan M."/>
            <person name="Wang P."/>
            <person name="Xu J."/>
            <person name="Bruns T."/>
            <person name="Baldrian P."/>
            <person name="Vilgalys R."/>
            <person name="Dunand C."/>
            <person name="Henrissat B."/>
            <person name="Grigoriev I.V."/>
            <person name="Hibbett D."/>
            <person name="Nagy L.G."/>
            <person name="Martin F.M."/>
        </authorList>
    </citation>
    <scope>NUCLEOTIDE SEQUENCE</scope>
    <source>
        <strain evidence="9">BED1</strain>
    </source>
</reference>
<evidence type="ECO:0000313" key="9">
    <source>
        <dbReference type="EMBL" id="KAF8437142.1"/>
    </source>
</evidence>
<dbReference type="PANTHER" id="PTHR11735">
    <property type="entry name" value="TRNA N6-ADENOSINE THREONYLCARBAMOYLTRANSFERASE"/>
    <property type="match status" value="1"/>
</dbReference>
<comment type="subcellular location">
    <subcellularLocation>
        <location evidence="7">Mitochondrion</location>
    </subcellularLocation>
</comment>
<evidence type="ECO:0000256" key="2">
    <source>
        <dbReference type="ARBA" id="ARBA00022679"/>
    </source>
</evidence>
<dbReference type="PANTHER" id="PTHR11735:SF6">
    <property type="entry name" value="TRNA N6-ADENOSINE THREONYLCARBAMOYLTRANSFERASE, MITOCHONDRIAL"/>
    <property type="match status" value="1"/>
</dbReference>
<evidence type="ECO:0000256" key="7">
    <source>
        <dbReference type="HAMAP-Rule" id="MF_03179"/>
    </source>
</evidence>
<accession>A0AAD4GD30</accession>
<dbReference type="InterPro" id="IPR000905">
    <property type="entry name" value="Gcp-like_dom"/>
</dbReference>
<keyword evidence="7" id="KW-0496">Mitochondrion</keyword>
<evidence type="ECO:0000259" key="8">
    <source>
        <dbReference type="Pfam" id="PF00814"/>
    </source>
</evidence>
<comment type="subunit">
    <text evidence="7">Homodimer.</text>
</comment>
<name>A0AAD4GD30_BOLED</name>
<protein>
    <recommendedName>
        <fullName evidence="1">N(6)-L-threonylcarbamoyladenine synthase</fullName>
        <ecNumber evidence="1">2.3.1.234</ecNumber>
    </recommendedName>
</protein>